<comment type="caution">
    <text evidence="1">The sequence shown here is derived from an EMBL/GenBank/DDBJ whole genome shotgun (WGS) entry which is preliminary data.</text>
</comment>
<dbReference type="GeneID" id="87878879"/>
<feature type="non-terminal residue" evidence="1">
    <location>
        <position position="78"/>
    </location>
</feature>
<dbReference type="Proteomes" id="UP001285908">
    <property type="component" value="Unassembled WGS sequence"/>
</dbReference>
<dbReference type="RefSeq" id="XP_062689983.1">
    <property type="nucleotide sequence ID" value="XM_062841257.1"/>
</dbReference>
<dbReference type="EMBL" id="JAULSX010000007">
    <property type="protein sequence ID" value="KAK3487856.1"/>
    <property type="molecule type" value="Genomic_DNA"/>
</dbReference>
<reference evidence="1 2" key="1">
    <citation type="journal article" date="2023" name="Mol. Phylogenet. Evol.">
        <title>Genome-scale phylogeny and comparative genomics of the fungal order Sordariales.</title>
        <authorList>
            <person name="Hensen N."/>
            <person name="Bonometti L."/>
            <person name="Westerberg I."/>
            <person name="Brannstrom I.O."/>
            <person name="Guillou S."/>
            <person name="Cros-Aarteil S."/>
            <person name="Calhoun S."/>
            <person name="Haridas S."/>
            <person name="Kuo A."/>
            <person name="Mondo S."/>
            <person name="Pangilinan J."/>
            <person name="Riley R."/>
            <person name="LaButti K."/>
            <person name="Andreopoulos B."/>
            <person name="Lipzen A."/>
            <person name="Chen C."/>
            <person name="Yan M."/>
            <person name="Daum C."/>
            <person name="Ng V."/>
            <person name="Clum A."/>
            <person name="Steindorff A."/>
            <person name="Ohm R.A."/>
            <person name="Martin F."/>
            <person name="Silar P."/>
            <person name="Natvig D.O."/>
            <person name="Lalanne C."/>
            <person name="Gautier V."/>
            <person name="Ament-Velasquez S.L."/>
            <person name="Kruys A."/>
            <person name="Hutchinson M.I."/>
            <person name="Powell A.J."/>
            <person name="Barry K."/>
            <person name="Miller A.N."/>
            <person name="Grigoriev I.V."/>
            <person name="Debuchy R."/>
            <person name="Gladieux P."/>
            <person name="Hiltunen Thoren M."/>
            <person name="Johannesson H."/>
        </authorList>
    </citation>
    <scope>NUCLEOTIDE SEQUENCE [LARGE SCALE GENOMIC DNA]</scope>
    <source>
        <strain evidence="1 2">FGSC 10403</strain>
    </source>
</reference>
<accession>A0AAJ0I2D6</accession>
<name>A0AAJ0I2D6_9PEZI</name>
<protein>
    <submittedName>
        <fullName evidence="1">Uncharacterized protein</fullName>
    </submittedName>
</protein>
<gene>
    <name evidence="1" type="ORF">B0T23DRAFT_455975</name>
</gene>
<organism evidence="1 2">
    <name type="scientific">Neurospora hispaniola</name>
    <dbReference type="NCBI Taxonomy" id="588809"/>
    <lineage>
        <taxon>Eukaryota</taxon>
        <taxon>Fungi</taxon>
        <taxon>Dikarya</taxon>
        <taxon>Ascomycota</taxon>
        <taxon>Pezizomycotina</taxon>
        <taxon>Sordariomycetes</taxon>
        <taxon>Sordariomycetidae</taxon>
        <taxon>Sordariales</taxon>
        <taxon>Sordariaceae</taxon>
        <taxon>Neurospora</taxon>
    </lineage>
</organism>
<dbReference type="AlphaFoldDB" id="A0AAJ0I2D6"/>
<evidence type="ECO:0000313" key="1">
    <source>
        <dbReference type="EMBL" id="KAK3487856.1"/>
    </source>
</evidence>
<sequence length="78" mass="9059">MEKEKEKNLRILGAWETTYIHVLNKAVPDQKAWQLAAEAKKEKPKEILVGSEKSKVVKKVNNKKDLRKMEKQLTQSVQ</sequence>
<keyword evidence="2" id="KW-1185">Reference proteome</keyword>
<proteinExistence type="predicted"/>
<evidence type="ECO:0000313" key="2">
    <source>
        <dbReference type="Proteomes" id="UP001285908"/>
    </source>
</evidence>